<evidence type="ECO:0000256" key="1">
    <source>
        <dbReference type="ARBA" id="ARBA00022722"/>
    </source>
</evidence>
<evidence type="ECO:0000256" key="2">
    <source>
        <dbReference type="ARBA" id="ARBA00022801"/>
    </source>
</evidence>
<evidence type="ECO:0000313" key="3">
    <source>
        <dbReference type="EMBL" id="TDP72902.1"/>
    </source>
</evidence>
<dbReference type="SUPFAM" id="SSF53933">
    <property type="entry name" value="Microbial ribonucleases"/>
    <property type="match status" value="1"/>
</dbReference>
<dbReference type="GO" id="GO:0003723">
    <property type="term" value="F:RNA binding"/>
    <property type="evidence" value="ECO:0007669"/>
    <property type="project" value="InterPro"/>
</dbReference>
<dbReference type="GO" id="GO:0016787">
    <property type="term" value="F:hydrolase activity"/>
    <property type="evidence" value="ECO:0007669"/>
    <property type="project" value="UniProtKB-KW"/>
</dbReference>
<proteinExistence type="predicted"/>
<evidence type="ECO:0000313" key="4">
    <source>
        <dbReference type="Proteomes" id="UP000295361"/>
    </source>
</evidence>
<keyword evidence="2" id="KW-0378">Hydrolase</keyword>
<keyword evidence="1" id="KW-0540">Nuclease</keyword>
<protein>
    <submittedName>
        <fullName evidence="3">Ribonuclease T1</fullName>
    </submittedName>
</protein>
<keyword evidence="4" id="KW-1185">Reference proteome</keyword>
<organism evidence="3 4">
    <name type="scientific">Roseateles toxinivorans</name>
    <dbReference type="NCBI Taxonomy" id="270368"/>
    <lineage>
        <taxon>Bacteria</taxon>
        <taxon>Pseudomonadati</taxon>
        <taxon>Pseudomonadota</taxon>
        <taxon>Betaproteobacteria</taxon>
        <taxon>Burkholderiales</taxon>
        <taxon>Sphaerotilaceae</taxon>
        <taxon>Roseateles</taxon>
    </lineage>
</organism>
<name>A0A4R6QQT2_9BURK</name>
<dbReference type="EMBL" id="SNXS01000002">
    <property type="protein sequence ID" value="TDP72902.1"/>
    <property type="molecule type" value="Genomic_DNA"/>
</dbReference>
<dbReference type="Pfam" id="PF00545">
    <property type="entry name" value="Ribonuclease"/>
    <property type="match status" value="1"/>
</dbReference>
<dbReference type="InterPro" id="IPR000026">
    <property type="entry name" value="N1-like"/>
</dbReference>
<dbReference type="InParanoid" id="A0A4R6QQT2"/>
<reference evidence="3 4" key="1">
    <citation type="submission" date="2019-03" db="EMBL/GenBank/DDBJ databases">
        <title>Genomic Encyclopedia of Type Strains, Phase IV (KMG-IV): sequencing the most valuable type-strain genomes for metagenomic binning, comparative biology and taxonomic classification.</title>
        <authorList>
            <person name="Goeker M."/>
        </authorList>
    </citation>
    <scope>NUCLEOTIDE SEQUENCE [LARGE SCALE GENOMIC DNA]</scope>
    <source>
        <strain evidence="3 4">DSM 16998</strain>
    </source>
</reference>
<dbReference type="CDD" id="cd00607">
    <property type="entry name" value="RNase_Sa"/>
    <property type="match status" value="1"/>
</dbReference>
<gene>
    <name evidence="3" type="ORF">DES47_102648</name>
</gene>
<sequence>MRLLTSAVFPGLAQDSLELFALILYHVAFRIQGKPVSLLHRPTPWSAFRKLSVATALVLASSLGGLAQAKGLAADETVALAALPVEAQATHRLVLAGGPFPYSKDGTTFGNRERLLPTKVRGYYREYTVPTKGARNRGARRLVCGGQPPTKPEACFYTDDHYASFKRVRP</sequence>
<dbReference type="AlphaFoldDB" id="A0A4R6QQT2"/>
<dbReference type="Gene3D" id="3.10.450.30">
    <property type="entry name" value="Microbial ribonucleases"/>
    <property type="match status" value="1"/>
</dbReference>
<comment type="caution">
    <text evidence="3">The sequence shown here is derived from an EMBL/GenBank/DDBJ whole genome shotgun (WGS) entry which is preliminary data.</text>
</comment>
<dbReference type="InterPro" id="IPR016191">
    <property type="entry name" value="Ribonuclease/ribotoxin"/>
</dbReference>
<accession>A0A4R6QQT2</accession>
<dbReference type="Proteomes" id="UP000295361">
    <property type="component" value="Unassembled WGS sequence"/>
</dbReference>
<dbReference type="GO" id="GO:0004521">
    <property type="term" value="F:RNA endonuclease activity"/>
    <property type="evidence" value="ECO:0007669"/>
    <property type="project" value="InterPro"/>
</dbReference>